<dbReference type="AlphaFoldDB" id="A0A9K3KEI0"/>
<feature type="compositionally biased region" description="Low complexity" evidence="2">
    <location>
        <begin position="1"/>
        <end position="13"/>
    </location>
</feature>
<reference evidence="3" key="1">
    <citation type="journal article" date="2021" name="Sci. Rep.">
        <title>Diploid genomic architecture of Nitzschia inconspicua, an elite biomass production diatom.</title>
        <authorList>
            <person name="Oliver A."/>
            <person name="Podell S."/>
            <person name="Pinowska A."/>
            <person name="Traller J.C."/>
            <person name="Smith S.R."/>
            <person name="McClure R."/>
            <person name="Beliaev A."/>
            <person name="Bohutskyi P."/>
            <person name="Hill E.A."/>
            <person name="Rabines A."/>
            <person name="Zheng H."/>
            <person name="Allen L.Z."/>
            <person name="Kuo A."/>
            <person name="Grigoriev I.V."/>
            <person name="Allen A.E."/>
            <person name="Hazlebeck D."/>
            <person name="Allen E.E."/>
        </authorList>
    </citation>
    <scope>NUCLEOTIDE SEQUENCE</scope>
    <source>
        <strain evidence="3">Hildebrandi</strain>
    </source>
</reference>
<keyword evidence="1" id="KW-0175">Coiled coil</keyword>
<name>A0A9K3KEI0_9STRA</name>
<organism evidence="3 4">
    <name type="scientific">Nitzschia inconspicua</name>
    <dbReference type="NCBI Taxonomy" id="303405"/>
    <lineage>
        <taxon>Eukaryota</taxon>
        <taxon>Sar</taxon>
        <taxon>Stramenopiles</taxon>
        <taxon>Ochrophyta</taxon>
        <taxon>Bacillariophyta</taxon>
        <taxon>Bacillariophyceae</taxon>
        <taxon>Bacillariophycidae</taxon>
        <taxon>Bacillariales</taxon>
        <taxon>Bacillariaceae</taxon>
        <taxon>Nitzschia</taxon>
    </lineage>
</organism>
<proteinExistence type="predicted"/>
<feature type="region of interest" description="Disordered" evidence="2">
    <location>
        <begin position="1"/>
        <end position="23"/>
    </location>
</feature>
<feature type="coiled-coil region" evidence="1">
    <location>
        <begin position="91"/>
        <end position="118"/>
    </location>
</feature>
<accession>A0A9K3KEI0</accession>
<evidence type="ECO:0000256" key="1">
    <source>
        <dbReference type="SAM" id="Coils"/>
    </source>
</evidence>
<evidence type="ECO:0000313" key="4">
    <source>
        <dbReference type="Proteomes" id="UP000693970"/>
    </source>
</evidence>
<sequence>MPRLGSSAGGSSPPRRRHSPISPLQQLIGRISRPLSLRNIFLFLAAFFVMRNLLTRDYRNEEIQYLRESGMSEEQLHRFVPKSPEEQRKYVQDKTNDVEKMKRDIAYLLNEVAELKARSMTANHSQQQPLDHKPEDNMVGDVVNAQQPPQNLSVGGGGGRDDALKAMDKLHAEKRQLQEEKLLQNNPGFRASKRLKDMTEEEIQKALKK</sequence>
<protein>
    <submittedName>
        <fullName evidence="3">Uncharacterized protein</fullName>
    </submittedName>
</protein>
<reference evidence="3" key="2">
    <citation type="submission" date="2021-04" db="EMBL/GenBank/DDBJ databases">
        <authorList>
            <person name="Podell S."/>
        </authorList>
    </citation>
    <scope>NUCLEOTIDE SEQUENCE</scope>
    <source>
        <strain evidence="3">Hildebrandi</strain>
    </source>
</reference>
<gene>
    <name evidence="3" type="ORF">IV203_007351</name>
</gene>
<dbReference type="OrthoDB" id="52593at2759"/>
<feature type="region of interest" description="Disordered" evidence="2">
    <location>
        <begin position="183"/>
        <end position="209"/>
    </location>
</feature>
<comment type="caution">
    <text evidence="3">The sequence shown here is derived from an EMBL/GenBank/DDBJ whole genome shotgun (WGS) entry which is preliminary data.</text>
</comment>
<dbReference type="EMBL" id="JAGRRH010000025">
    <property type="protein sequence ID" value="KAG7342259.1"/>
    <property type="molecule type" value="Genomic_DNA"/>
</dbReference>
<dbReference type="Proteomes" id="UP000693970">
    <property type="component" value="Unassembled WGS sequence"/>
</dbReference>
<evidence type="ECO:0000256" key="2">
    <source>
        <dbReference type="SAM" id="MobiDB-lite"/>
    </source>
</evidence>
<keyword evidence="4" id="KW-1185">Reference proteome</keyword>
<feature type="compositionally biased region" description="Basic and acidic residues" evidence="2">
    <location>
        <begin position="194"/>
        <end position="209"/>
    </location>
</feature>
<evidence type="ECO:0000313" key="3">
    <source>
        <dbReference type="EMBL" id="KAG7342259.1"/>
    </source>
</evidence>